<feature type="region of interest" description="Disordered" evidence="2">
    <location>
        <begin position="25"/>
        <end position="45"/>
    </location>
</feature>
<reference evidence="3" key="1">
    <citation type="journal article" date="2019" name="Sci. Rep.">
        <title>Draft genome of Tanacetum cinerariifolium, the natural source of mosquito coil.</title>
        <authorList>
            <person name="Yamashiro T."/>
            <person name="Shiraishi A."/>
            <person name="Satake H."/>
            <person name="Nakayama K."/>
        </authorList>
    </citation>
    <scope>NUCLEOTIDE SEQUENCE</scope>
</reference>
<protein>
    <recommendedName>
        <fullName evidence="4">Retrovirus-related Pol polyprotein from transposon TNT 1-94</fullName>
    </recommendedName>
</protein>
<organism evidence="3">
    <name type="scientific">Tanacetum cinerariifolium</name>
    <name type="common">Dalmatian daisy</name>
    <name type="synonym">Chrysanthemum cinerariifolium</name>
    <dbReference type="NCBI Taxonomy" id="118510"/>
    <lineage>
        <taxon>Eukaryota</taxon>
        <taxon>Viridiplantae</taxon>
        <taxon>Streptophyta</taxon>
        <taxon>Embryophyta</taxon>
        <taxon>Tracheophyta</taxon>
        <taxon>Spermatophyta</taxon>
        <taxon>Magnoliopsida</taxon>
        <taxon>eudicotyledons</taxon>
        <taxon>Gunneridae</taxon>
        <taxon>Pentapetalae</taxon>
        <taxon>asterids</taxon>
        <taxon>campanulids</taxon>
        <taxon>Asterales</taxon>
        <taxon>Asteraceae</taxon>
        <taxon>Asteroideae</taxon>
        <taxon>Anthemideae</taxon>
        <taxon>Anthemidinae</taxon>
        <taxon>Tanacetum</taxon>
    </lineage>
</organism>
<sequence>MLKVAKISKERYKSLILSSREVNTVDSADKSLSGTTVQPPAEETVDTADATQSIDASVLVEDQGNQPQITDATRLTTDIKSRKKRISASSKPKTLKAVRESSLTPQGTVIQTAEETMAIVDTTQSIDASVLVEDQRNSLRSLMPQREANGNPSLPYKLTMKRVPKVHEPIVKKAEHVAKEEDHDMGTDSGIVSMGDVRIEDMYVDDGESPFDTKSEIKVVKRMQPPNTDNEDQITFLGLIDIDTDLSIVQDDADLEKADSDLASMPNDDIESVANSDTDDNIDIGKRLKALSNEELEAQAAQLAAYEAKRAKILKEYNHCITHRADPLPISKISYIINNTSKEATMRITRNNDPLNLITQAGKLGIPPPLELTVSMLFVAEKNRKKSSKIIKEIFVKKDIVVDEMHRNVVPPSGVEGFRGLVISESELGIFFYNGNFNLDFQDSLDEEDTRSSQEYLNNLEEEYQARTLLAKSKRFFKKGPTKDFKAKYNKVKAKLALLSSSASASKASMVKNKGLIAEAYEWDEEVSSDDNELVEVKILMALAEDNDAVSK</sequence>
<evidence type="ECO:0008006" key="4">
    <source>
        <dbReference type="Google" id="ProtNLM"/>
    </source>
</evidence>
<keyword evidence="1" id="KW-0175">Coiled coil</keyword>
<feature type="coiled-coil region" evidence="1">
    <location>
        <begin position="289"/>
        <end position="316"/>
    </location>
</feature>
<comment type="caution">
    <text evidence="3">The sequence shown here is derived from an EMBL/GenBank/DDBJ whole genome shotgun (WGS) entry which is preliminary data.</text>
</comment>
<evidence type="ECO:0000313" key="3">
    <source>
        <dbReference type="EMBL" id="GEU50050.1"/>
    </source>
</evidence>
<accession>A0A6L2KMR5</accession>
<name>A0A6L2KMR5_TANCI</name>
<dbReference type="EMBL" id="BKCJ010002657">
    <property type="protein sequence ID" value="GEU50050.1"/>
    <property type="molecule type" value="Genomic_DNA"/>
</dbReference>
<evidence type="ECO:0000256" key="1">
    <source>
        <dbReference type="SAM" id="Coils"/>
    </source>
</evidence>
<dbReference type="AlphaFoldDB" id="A0A6L2KMR5"/>
<gene>
    <name evidence="3" type="ORF">Tci_022028</name>
</gene>
<evidence type="ECO:0000256" key="2">
    <source>
        <dbReference type="SAM" id="MobiDB-lite"/>
    </source>
</evidence>
<feature type="compositionally biased region" description="Polar residues" evidence="2">
    <location>
        <begin position="25"/>
        <end position="38"/>
    </location>
</feature>
<proteinExistence type="predicted"/>